<dbReference type="RefSeq" id="WP_283421228.1">
    <property type="nucleotide sequence ID" value="NZ_FXTZ01000002.1"/>
</dbReference>
<comment type="caution">
    <text evidence="1">The sequence shown here is derived from an EMBL/GenBank/DDBJ whole genome shotgun (WGS) entry which is preliminary data.</text>
</comment>
<organism evidence="1 2">
    <name type="scientific">Chryseobacterium profundimaris</name>
    <dbReference type="NCBI Taxonomy" id="1387275"/>
    <lineage>
        <taxon>Bacteria</taxon>
        <taxon>Pseudomonadati</taxon>
        <taxon>Bacteroidota</taxon>
        <taxon>Flavobacteriia</taxon>
        <taxon>Flavobacteriales</taxon>
        <taxon>Weeksellaceae</taxon>
        <taxon>Chryseobacterium group</taxon>
        <taxon>Chryseobacterium</taxon>
    </lineage>
</organism>
<evidence type="ECO:0000313" key="1">
    <source>
        <dbReference type="EMBL" id="SMP10212.1"/>
    </source>
</evidence>
<evidence type="ECO:0000313" key="2">
    <source>
        <dbReference type="Proteomes" id="UP001157960"/>
    </source>
</evidence>
<dbReference type="EMBL" id="FXTZ01000002">
    <property type="protein sequence ID" value="SMP10212.1"/>
    <property type="molecule type" value="Genomic_DNA"/>
</dbReference>
<gene>
    <name evidence="1" type="ORF">SAMN06264346_102174</name>
</gene>
<accession>A0ABY1NIT0</accession>
<keyword evidence="2" id="KW-1185">Reference proteome</keyword>
<name>A0ABY1NIT0_9FLAO</name>
<dbReference type="Proteomes" id="UP001157960">
    <property type="component" value="Unassembled WGS sequence"/>
</dbReference>
<protein>
    <submittedName>
        <fullName evidence="1">Uncharacterized protein</fullName>
    </submittedName>
</protein>
<sequence length="63" mass="7389">MVRFFRHCDEQSEEAISKIGNKVKNNKHQCSIAEYKLKVYENSSAFADKNIFDNFKKLCSSLR</sequence>
<reference evidence="1 2" key="1">
    <citation type="submission" date="2017-05" db="EMBL/GenBank/DDBJ databases">
        <authorList>
            <person name="Varghese N."/>
            <person name="Submissions S."/>
        </authorList>
    </citation>
    <scope>NUCLEOTIDE SEQUENCE [LARGE SCALE GENOMIC DNA]</scope>
    <source>
        <strain evidence="1 2">DSM 28214</strain>
    </source>
</reference>
<proteinExistence type="predicted"/>